<dbReference type="PANTHER" id="PTHR46670">
    <property type="entry name" value="ENDO/EXONUCLEASE/PHOSPHATASE DOMAIN-CONTAINING PROTEIN"/>
    <property type="match status" value="1"/>
</dbReference>
<dbReference type="Proteomes" id="UP001152320">
    <property type="component" value="Chromosome 9"/>
</dbReference>
<accession>A0A9Q1C0Q9</accession>
<dbReference type="SUPFAM" id="SSF56219">
    <property type="entry name" value="DNase I-like"/>
    <property type="match status" value="1"/>
</dbReference>
<name>A0A9Q1C0Q9_HOLLE</name>
<evidence type="ECO:0000313" key="2">
    <source>
        <dbReference type="Proteomes" id="UP001152320"/>
    </source>
</evidence>
<keyword evidence="2" id="KW-1185">Reference proteome</keyword>
<comment type="caution">
    <text evidence="1">The sequence shown here is derived from an EMBL/GenBank/DDBJ whole genome shotgun (WGS) entry which is preliminary data.</text>
</comment>
<organism evidence="1 2">
    <name type="scientific">Holothuria leucospilota</name>
    <name type="common">Black long sea cucumber</name>
    <name type="synonym">Mertensiothuria leucospilota</name>
    <dbReference type="NCBI Taxonomy" id="206669"/>
    <lineage>
        <taxon>Eukaryota</taxon>
        <taxon>Metazoa</taxon>
        <taxon>Echinodermata</taxon>
        <taxon>Eleutherozoa</taxon>
        <taxon>Echinozoa</taxon>
        <taxon>Holothuroidea</taxon>
        <taxon>Aspidochirotacea</taxon>
        <taxon>Aspidochirotida</taxon>
        <taxon>Holothuriidae</taxon>
        <taxon>Holothuria</taxon>
    </lineage>
</organism>
<evidence type="ECO:0000313" key="1">
    <source>
        <dbReference type="EMBL" id="KAJ8036476.1"/>
    </source>
</evidence>
<dbReference type="EMBL" id="JAIZAY010000009">
    <property type="protein sequence ID" value="KAJ8036476.1"/>
    <property type="molecule type" value="Genomic_DNA"/>
</dbReference>
<protein>
    <recommendedName>
        <fullName evidence="3">Endonuclease/exonuclease/phosphatase domain-containing protein</fullName>
    </recommendedName>
</protein>
<proteinExistence type="predicted"/>
<reference evidence="1" key="1">
    <citation type="submission" date="2021-10" db="EMBL/GenBank/DDBJ databases">
        <title>Tropical sea cucumber genome reveals ecological adaptation and Cuvierian tubules defense mechanism.</title>
        <authorList>
            <person name="Chen T."/>
        </authorList>
    </citation>
    <scope>NUCLEOTIDE SEQUENCE</scope>
    <source>
        <strain evidence="1">Nanhai2018</strain>
        <tissue evidence="1">Muscle</tissue>
    </source>
</reference>
<dbReference type="AlphaFoldDB" id="A0A9Q1C0Q9"/>
<evidence type="ECO:0008006" key="3">
    <source>
        <dbReference type="Google" id="ProtNLM"/>
    </source>
</evidence>
<dbReference type="OrthoDB" id="10072198at2759"/>
<dbReference type="PANTHER" id="PTHR46670:SF3">
    <property type="entry name" value="ENDONUCLEASE_EXONUCLEASE_PHOSPHATASE DOMAIN-CONTAINING PROTEIN"/>
    <property type="match status" value="1"/>
</dbReference>
<sequence length="310" mass="35460">MFFSEFSVLLGSIAIFRGELLILGDFNFHVDIPNDREASCFMDLLDSAGFQQDVHVATHRAGHTLDLVISRHSSHTLKDITVFTGSPSDHHIVKCDVNISSPLPVKTTIHSHKLCDIRVENFVRDIQASTLFNSPVVDLSHSIEQYENVLCDLIDKHAPVKERSVVLRPSSPWYCDELRKAKWMKRRSERKWLKSGLEIDKQIYCDQSKAYHCMIEQAKCNYHRNEIAKCDEKQLFKLVDRISNPASSPKLPDHDCKKSLANDFSCFFHNKIQMLLIRLTIISLPTVSIDLPEILKVAHVTPILKKSKLD</sequence>
<dbReference type="Gene3D" id="3.60.10.10">
    <property type="entry name" value="Endonuclease/exonuclease/phosphatase"/>
    <property type="match status" value="1"/>
</dbReference>
<dbReference type="InterPro" id="IPR036691">
    <property type="entry name" value="Endo/exonu/phosph_ase_sf"/>
</dbReference>
<gene>
    <name evidence="1" type="ORF">HOLleu_20464</name>
</gene>